<dbReference type="GO" id="GO:0031267">
    <property type="term" value="F:small GTPase binding"/>
    <property type="evidence" value="ECO:0007669"/>
    <property type="project" value="TreeGrafter"/>
</dbReference>
<dbReference type="InterPro" id="IPR036770">
    <property type="entry name" value="Ankyrin_rpt-contain_sf"/>
</dbReference>
<dbReference type="GO" id="GO:0036465">
    <property type="term" value="P:synaptic vesicle recycling"/>
    <property type="evidence" value="ECO:0007669"/>
    <property type="project" value="TreeGrafter"/>
</dbReference>
<evidence type="ECO:0000256" key="6">
    <source>
        <dbReference type="ARBA" id="ARBA00023043"/>
    </source>
</evidence>
<dbReference type="GO" id="GO:0008277">
    <property type="term" value="P:regulation of G protein-coupled receptor signaling pathway"/>
    <property type="evidence" value="ECO:0007669"/>
    <property type="project" value="TreeGrafter"/>
</dbReference>
<dbReference type="GO" id="GO:0032012">
    <property type="term" value="P:regulation of ARF protein signal transduction"/>
    <property type="evidence" value="ECO:0007669"/>
    <property type="project" value="InterPro"/>
</dbReference>
<evidence type="ECO:0000256" key="5">
    <source>
        <dbReference type="ARBA" id="ARBA00022833"/>
    </source>
</evidence>
<dbReference type="PROSITE" id="PS50115">
    <property type="entry name" value="ARFGAP"/>
    <property type="match status" value="1"/>
</dbReference>
<evidence type="ECO:0000256" key="3">
    <source>
        <dbReference type="ARBA" id="ARBA00022737"/>
    </source>
</evidence>
<evidence type="ECO:0000313" key="11">
    <source>
        <dbReference type="EMBL" id="CAD6188765.1"/>
    </source>
</evidence>
<keyword evidence="6 7" id="KW-0040">ANK repeat</keyword>
<dbReference type="Pfam" id="PF12205">
    <property type="entry name" value="GIT1_C"/>
    <property type="match status" value="1"/>
</dbReference>
<dbReference type="GO" id="GO:0005096">
    <property type="term" value="F:GTPase activator activity"/>
    <property type="evidence" value="ECO:0007669"/>
    <property type="project" value="UniProtKB-KW"/>
</dbReference>
<dbReference type="SMART" id="SM00105">
    <property type="entry name" value="ArfGap"/>
    <property type="match status" value="1"/>
</dbReference>
<dbReference type="PROSITE" id="PS50297">
    <property type="entry name" value="ANK_REP_REGION"/>
    <property type="match status" value="1"/>
</dbReference>
<keyword evidence="3" id="KW-0677">Repeat</keyword>
<dbReference type="Proteomes" id="UP000835052">
    <property type="component" value="Unassembled WGS sequence"/>
</dbReference>
<evidence type="ECO:0000313" key="12">
    <source>
        <dbReference type="Proteomes" id="UP000835052"/>
    </source>
</evidence>
<protein>
    <recommendedName>
        <fullName evidence="10">Arf-GAP domain-containing protein</fullName>
    </recommendedName>
</protein>
<dbReference type="InterPro" id="IPR037278">
    <property type="entry name" value="ARFGAP/RecO"/>
</dbReference>
<gene>
    <name evidence="11" type="ORF">CAUJ_LOCUS4684</name>
</gene>
<dbReference type="SUPFAM" id="SSF48403">
    <property type="entry name" value="Ankyrin repeat"/>
    <property type="match status" value="1"/>
</dbReference>
<evidence type="ECO:0000256" key="9">
    <source>
        <dbReference type="SAM" id="MobiDB-lite"/>
    </source>
</evidence>
<dbReference type="PROSITE" id="PS50088">
    <property type="entry name" value="ANK_REPEAT"/>
    <property type="match status" value="1"/>
</dbReference>
<keyword evidence="2" id="KW-0479">Metal-binding</keyword>
<dbReference type="SMART" id="SM00555">
    <property type="entry name" value="GIT"/>
    <property type="match status" value="2"/>
</dbReference>
<dbReference type="OrthoDB" id="5588096at2759"/>
<reference evidence="11" key="1">
    <citation type="submission" date="2020-10" db="EMBL/GenBank/DDBJ databases">
        <authorList>
            <person name="Kikuchi T."/>
        </authorList>
    </citation>
    <scope>NUCLEOTIDE SEQUENCE</scope>
    <source>
        <strain evidence="11">NKZ352</strain>
    </source>
</reference>
<keyword evidence="4 8" id="KW-0863">Zinc-finger</keyword>
<evidence type="ECO:0000256" key="1">
    <source>
        <dbReference type="ARBA" id="ARBA00022468"/>
    </source>
</evidence>
<evidence type="ECO:0000256" key="8">
    <source>
        <dbReference type="PROSITE-ProRule" id="PRU00288"/>
    </source>
</evidence>
<dbReference type="InterPro" id="IPR002110">
    <property type="entry name" value="Ankyrin_rpt"/>
</dbReference>
<feature type="compositionally biased region" description="Basic and acidic residues" evidence="9">
    <location>
        <begin position="482"/>
        <end position="513"/>
    </location>
</feature>
<dbReference type="InterPro" id="IPR038508">
    <property type="entry name" value="ArfGAP_dom_sf"/>
</dbReference>
<keyword evidence="5" id="KW-0862">Zinc</keyword>
<dbReference type="Pfam" id="PF01412">
    <property type="entry name" value="ArfGap"/>
    <property type="match status" value="1"/>
</dbReference>
<organism evidence="11 12">
    <name type="scientific">Caenorhabditis auriculariae</name>
    <dbReference type="NCBI Taxonomy" id="2777116"/>
    <lineage>
        <taxon>Eukaryota</taxon>
        <taxon>Metazoa</taxon>
        <taxon>Ecdysozoa</taxon>
        <taxon>Nematoda</taxon>
        <taxon>Chromadorea</taxon>
        <taxon>Rhabditida</taxon>
        <taxon>Rhabditina</taxon>
        <taxon>Rhabditomorpha</taxon>
        <taxon>Rhabditoidea</taxon>
        <taxon>Rhabditidae</taxon>
        <taxon>Peloderinae</taxon>
        <taxon>Caenorhabditis</taxon>
    </lineage>
</organism>
<dbReference type="PANTHER" id="PTHR46097:SF3">
    <property type="entry name" value="ARF GTPASE-ACTIVATING PROTEIN GIT"/>
    <property type="match status" value="1"/>
</dbReference>
<keyword evidence="1" id="KW-0343">GTPase activation</keyword>
<dbReference type="InterPro" id="IPR022018">
    <property type="entry name" value="GIT1_C"/>
</dbReference>
<feature type="compositionally biased region" description="Polar residues" evidence="9">
    <location>
        <begin position="523"/>
        <end position="541"/>
    </location>
</feature>
<sequence>MGFYKSWSLDLLECCSVHRNLGRATSFVRHLRRSFWDEQHFKLMVALTSNHANRIWESAINEPNSKARKPRSNDPIYPHKDTFIREKYVKLAFLSKKKGDDTEKDSLNRQLFSCVRSEYVNVTLRLIALGADVNYVDPETGETPLHVAARESSELQIELLFLFGCSLGSKNNDGDTAKDVVVKTGNSALENRFSELEYYATDRFSLFLCGRKPTHWDNKHFLIPDLMDKSFVGKTLLSRNCMQLVSDEHLAILRQDLYDEVDRRECEKAWREANCPCSPFITLFLPLESHLSSTRNQWRQKLAKSNALQFATLLIDVLKTTGRTPVETDRSANESLILRGKSPKFTARYDDYDEVAGQSTVSPSTGHRTHSASVCKDDTAPLLDDMLELKEKLLTTEQTVAHLTTQNQELTKLVNQLCATTTNINAECVSLREEVARLSRLTLTRRMPSPLTTSDIATPPRPIIPTPILNRPSPNAFPSAFQKREPEERPREEGSRWRSASSDRRNSNDRPIRPDANLRLPPTDQSAQRHFHENGSSNHSGHISRKPNIRPEDLTAIVQQGDLVAQKIRILLQHGVDSTLDTSDNAARCAYDVSRTISQMVSMIPHTFSRDGINDLIDTVVVLNAKCNARQLSPDEICKAAHQVADKLRHILLYIF</sequence>
<keyword evidence="12" id="KW-1185">Reference proteome</keyword>
<feature type="region of interest" description="Disordered" evidence="9">
    <location>
        <begin position="449"/>
        <end position="549"/>
    </location>
</feature>
<dbReference type="GO" id="GO:0008270">
    <property type="term" value="F:zinc ion binding"/>
    <property type="evidence" value="ECO:0007669"/>
    <property type="project" value="UniProtKB-KW"/>
</dbReference>
<evidence type="ECO:0000256" key="2">
    <source>
        <dbReference type="ARBA" id="ARBA00022723"/>
    </source>
</evidence>
<evidence type="ECO:0000256" key="7">
    <source>
        <dbReference type="PROSITE-ProRule" id="PRU00023"/>
    </source>
</evidence>
<feature type="domain" description="Arf-GAP" evidence="10">
    <location>
        <begin position="12"/>
        <end position="102"/>
    </location>
</feature>
<proteinExistence type="predicted"/>
<dbReference type="SUPFAM" id="SSF57863">
    <property type="entry name" value="ArfGap/RecO-like zinc finger"/>
    <property type="match status" value="1"/>
</dbReference>
<dbReference type="Gene3D" id="1.25.40.20">
    <property type="entry name" value="Ankyrin repeat-containing domain"/>
    <property type="match status" value="1"/>
</dbReference>
<dbReference type="InterPro" id="IPR047161">
    <property type="entry name" value="GIT-like"/>
</dbReference>
<feature type="repeat" description="ANK" evidence="7">
    <location>
        <begin position="140"/>
        <end position="172"/>
    </location>
</feature>
<dbReference type="GO" id="GO:0007420">
    <property type="term" value="P:brain development"/>
    <property type="evidence" value="ECO:0007669"/>
    <property type="project" value="InterPro"/>
</dbReference>
<evidence type="ECO:0000256" key="4">
    <source>
        <dbReference type="ARBA" id="ARBA00022771"/>
    </source>
</evidence>
<accession>A0A8S1GZM8</accession>
<dbReference type="EMBL" id="CAJGYM010000009">
    <property type="protein sequence ID" value="CAD6188765.1"/>
    <property type="molecule type" value="Genomic_DNA"/>
</dbReference>
<dbReference type="InterPro" id="IPR013724">
    <property type="entry name" value="GIT_SHD"/>
</dbReference>
<dbReference type="PANTHER" id="PTHR46097">
    <property type="entry name" value="G PROTEIN-COUPLED RECEPTOR KINASE INTERACTING ARFGAP"/>
    <property type="match status" value="1"/>
</dbReference>
<comment type="caution">
    <text evidence="11">The sequence shown here is derived from an EMBL/GenBank/DDBJ whole genome shotgun (WGS) entry which is preliminary data.</text>
</comment>
<dbReference type="Gene3D" id="1.10.220.150">
    <property type="entry name" value="Arf GTPase activating protein"/>
    <property type="match status" value="1"/>
</dbReference>
<name>A0A8S1GZM8_9PELO</name>
<dbReference type="AlphaFoldDB" id="A0A8S1GZM8"/>
<dbReference type="GO" id="GO:0098793">
    <property type="term" value="C:presynapse"/>
    <property type="evidence" value="ECO:0007669"/>
    <property type="project" value="GOC"/>
</dbReference>
<evidence type="ECO:0000259" key="10">
    <source>
        <dbReference type="PROSITE" id="PS50115"/>
    </source>
</evidence>
<dbReference type="InterPro" id="IPR001164">
    <property type="entry name" value="ArfGAP_dom"/>
</dbReference>